<dbReference type="Proteomes" id="UP000253782">
    <property type="component" value="Unassembled WGS sequence"/>
</dbReference>
<protein>
    <submittedName>
        <fullName evidence="3">Uncharacterized protein</fullName>
    </submittedName>
</protein>
<evidence type="ECO:0000313" key="4">
    <source>
        <dbReference type="Proteomes" id="UP000253782"/>
    </source>
</evidence>
<proteinExistence type="predicted"/>
<dbReference type="EMBL" id="QQAH01000008">
    <property type="protein sequence ID" value="RDD82035.1"/>
    <property type="molecule type" value="Genomic_DNA"/>
</dbReference>
<evidence type="ECO:0000313" key="3">
    <source>
        <dbReference type="EMBL" id="RDD82035.1"/>
    </source>
</evidence>
<reference evidence="3 4" key="1">
    <citation type="submission" date="2018-07" db="EMBL/GenBank/DDBJ databases">
        <title>Dyella tabacisoli L4-6T, whole genome shotgun sequence.</title>
        <authorList>
            <person name="Zhou X.-K."/>
            <person name="Li W.-J."/>
            <person name="Duan Y.-Q."/>
        </authorList>
    </citation>
    <scope>NUCLEOTIDE SEQUENCE [LARGE SCALE GENOMIC DNA]</scope>
    <source>
        <strain evidence="3 4">L4-6</strain>
    </source>
</reference>
<keyword evidence="4" id="KW-1185">Reference proteome</keyword>
<feature type="domain" description="Transposon Tn7 transposition protein TnsD C-terminal" evidence="2">
    <location>
        <begin position="206"/>
        <end position="558"/>
    </location>
</feature>
<dbReference type="AlphaFoldDB" id="A0A369UPR3"/>
<feature type="domain" description="TniQ" evidence="1">
    <location>
        <begin position="12"/>
        <end position="169"/>
    </location>
</feature>
<dbReference type="InterPro" id="IPR032750">
    <property type="entry name" value="TnsD_C"/>
</dbReference>
<accession>A0A369UPR3</accession>
<sequence length="631" mass="72210">MADQWPNRRLPTIPDLLPDELLYSWIGRLVTANALHARKDTIEWLFGDRYAIPCIDLQGHLTHLCQVLGTDAPLRSPNAFIETSTLYPYHRPFLSPSRDEAVVRILKEGGAKGLKTIMGRVANRFGATPPLQICARCAVEDMASLGETYWRRTHHLPGVSCCAKHGIALTIQARQALVTDRQKFILPVGGVAPVQRDVGQLERRFARLANEVLLAKLPPVDPWQRRSAYFHALEARGWCRARGGRIDFPALSRELKQHYEDFQWTVHRERLLAGDSSTMAWLRTLLSRPRVSVHPICHLLLIGYLFNSIAAFALAIRDDSDEFSDRSVVAIYPNADDAKKGFGSDPGLAIRDVSLSCRALATMLHRSVTTIVTWRRAAGVPIAERRKWLTPEKVRAVVRALVAGKRHKSIAQSHHVSISTVSRIHKAYFNQAKHEPMLLEKERVRRRRHWMNVTSRMSKGGVNAVRNRAGATYAWLYRHDREWLRSQTQVLRCVPKRRPRVDWATREAGLLVRLEIEFKHLATASSRRRITTTRLVAGLGGDNVRVHLRQMPRLKARLAEMSESVEAFQQYRIDNAVDRLTYQGKSCDLWRVQRAAGIKVWTAMLRRYAQEVIEHRPPSQARMNHRRCRYH</sequence>
<dbReference type="Pfam" id="PF06527">
    <property type="entry name" value="TniQ"/>
    <property type="match status" value="1"/>
</dbReference>
<gene>
    <name evidence="3" type="ORF">DVJ77_09645</name>
</gene>
<dbReference type="OrthoDB" id="470139at2"/>
<evidence type="ECO:0000259" key="1">
    <source>
        <dbReference type="Pfam" id="PF06527"/>
    </source>
</evidence>
<comment type="caution">
    <text evidence="3">The sequence shown here is derived from an EMBL/GenBank/DDBJ whole genome shotgun (WGS) entry which is preliminary data.</text>
</comment>
<organism evidence="3 4">
    <name type="scientific">Dyella tabacisoli</name>
    <dbReference type="NCBI Taxonomy" id="2282381"/>
    <lineage>
        <taxon>Bacteria</taxon>
        <taxon>Pseudomonadati</taxon>
        <taxon>Pseudomonadota</taxon>
        <taxon>Gammaproteobacteria</taxon>
        <taxon>Lysobacterales</taxon>
        <taxon>Rhodanobacteraceae</taxon>
        <taxon>Dyella</taxon>
    </lineage>
</organism>
<evidence type="ECO:0000259" key="2">
    <source>
        <dbReference type="Pfam" id="PF15978"/>
    </source>
</evidence>
<dbReference type="RefSeq" id="WP_114845253.1">
    <property type="nucleotide sequence ID" value="NZ_JBHSPE010000008.1"/>
</dbReference>
<dbReference type="Pfam" id="PF15978">
    <property type="entry name" value="TnsD"/>
    <property type="match status" value="1"/>
</dbReference>
<name>A0A369UPR3_9GAMM</name>
<dbReference type="InterPro" id="IPR009492">
    <property type="entry name" value="TniQ"/>
</dbReference>